<proteinExistence type="predicted"/>
<dbReference type="Gene3D" id="3.40.50.300">
    <property type="entry name" value="P-loop containing nucleotide triphosphate hydrolases"/>
    <property type="match status" value="1"/>
</dbReference>
<evidence type="ECO:0000313" key="4">
    <source>
        <dbReference type="Proteomes" id="UP000237632"/>
    </source>
</evidence>
<dbReference type="InterPro" id="IPR027417">
    <property type="entry name" value="P-loop_NTPase"/>
</dbReference>
<organism evidence="3 4">
    <name type="scientific">Burkholderia vietnamiensis</name>
    <dbReference type="NCBI Taxonomy" id="60552"/>
    <lineage>
        <taxon>Bacteria</taxon>
        <taxon>Pseudomonadati</taxon>
        <taxon>Pseudomonadota</taxon>
        <taxon>Betaproteobacteria</taxon>
        <taxon>Burkholderiales</taxon>
        <taxon>Burkholderiaceae</taxon>
        <taxon>Burkholderia</taxon>
        <taxon>Burkholderia cepacia complex</taxon>
    </lineage>
</organism>
<reference evidence="3 4" key="1">
    <citation type="submission" date="2018-03" db="EMBL/GenBank/DDBJ databases">
        <authorList>
            <person name="Nguyen K."/>
            <person name="Fouts D."/>
            <person name="Sutton G."/>
        </authorList>
    </citation>
    <scope>NUCLEOTIDE SEQUENCE [LARGE SCALE GENOMIC DNA]</scope>
    <source>
        <strain evidence="3 4">AU3578</strain>
    </source>
</reference>
<feature type="region of interest" description="Disordered" evidence="1">
    <location>
        <begin position="573"/>
        <end position="617"/>
    </location>
</feature>
<evidence type="ECO:0000259" key="2">
    <source>
        <dbReference type="SMART" id="SM00382"/>
    </source>
</evidence>
<dbReference type="InterPro" id="IPR049945">
    <property type="entry name" value="AAA_22"/>
</dbReference>
<accession>A0AA44Y2A5</accession>
<feature type="domain" description="AAA+ ATPase" evidence="2">
    <location>
        <begin position="69"/>
        <end position="378"/>
    </location>
</feature>
<sequence>MNPLDAYWPDAAQVAECLRTEAETVDQALLLAVHQPVTLRRRIAESKSEEAATENDLLEALMRPIHDGSSVIVALTGASGVGKSHMVRWLGAQLDRHPQRDNMVVVSIPKTASLRRVVELILEPLSGDEYDALTHDLGRAMEALDPPKAAELLATALAEELEPYAQRLMDESRVARDHSQGPRITAARQLRELVRDPDIRDRWFKNVLLRIVTSSLSGTADPAHRQFQPSDFEAPETVALGADLRDVVNRALAWLASANGTNRTTAAEVLQAVLDPALRTIFRFTEALHQRTIQEVVNDIRVQLLEDGKELILLIEDLAALSGIQQPLLDIMISESDEKGVRVRAPIRTAVAVTDGFLARAQTVLTRAKVEWVVPSEGIDEATVVQLLVELTGRYLNAARWGIDHLKREFETAERDCDNLYAWVPSFDSATLIDAAFSEQLAAFGQSKAEYSLFPFNPIAIRSLATSVLKVDGRWKFNPRAFINEVLTKTLSQRPLFEQGAFPPANFRNPEVRSDIRLSLQHRGFAQDQRGRIESMLFHWAGDPRSLTTPPSVSSDLFTAFSVPWPFDGEGKKTSAVSLRTGNAPSTTTAGGSGGSVSGASTAGGQQITVDSGRTTVDTSEEATAYGEALEAWKPNIRLVNDISRRTRTLVADALNQRLEVDDWCLHGQKVDFNWFWLPPASNVNNPTTGLMIELCAPDMDIPPHIVAGLKALDRWDIKGKSWDYTGAENDYAAANVLLDELEHKVLDLMLSEASRDLSIAALALHRQDLLLGITNRPENPSLKDLLTDAPEEPLLQGESIDAVGRKALEQRRKATGGRAHLQDRLKKYLACYQGNLGSTVMAIDTERYRQAVKQEVEDKWVFALKGRGPRDTDDVLDALDRLSPRSIEVLLRDLSGAVDRYLSPTAEAFGEDHARVSWRDEMKEIVDHANRQSSWPSGAIAPPAVHAAIERLSADGIETTIQRLHKMRVVEASPETHRRLVALTAVPLPRLIAIYEDVSLLRSFLASLSKTIDQQTGSIDDQAAIQAHDALIAALSWGE</sequence>
<protein>
    <recommendedName>
        <fullName evidence="2">AAA+ ATPase domain-containing protein</fullName>
    </recommendedName>
</protein>
<dbReference type="SMART" id="SM00382">
    <property type="entry name" value="AAA"/>
    <property type="match status" value="1"/>
</dbReference>
<gene>
    <name evidence="3" type="ORF">C6T65_08795</name>
</gene>
<dbReference type="EMBL" id="PVHK01000052">
    <property type="protein sequence ID" value="PRH42936.1"/>
    <property type="molecule type" value="Genomic_DNA"/>
</dbReference>
<dbReference type="SUPFAM" id="SSF52540">
    <property type="entry name" value="P-loop containing nucleoside triphosphate hydrolases"/>
    <property type="match status" value="1"/>
</dbReference>
<dbReference type="AlphaFoldDB" id="A0AA44Y2A5"/>
<evidence type="ECO:0000313" key="3">
    <source>
        <dbReference type="EMBL" id="PRH42936.1"/>
    </source>
</evidence>
<dbReference type="RefSeq" id="WP_105856496.1">
    <property type="nucleotide sequence ID" value="NZ_PVHK01000052.1"/>
</dbReference>
<feature type="compositionally biased region" description="Polar residues" evidence="1">
    <location>
        <begin position="606"/>
        <end position="617"/>
    </location>
</feature>
<dbReference type="GO" id="GO:0016887">
    <property type="term" value="F:ATP hydrolysis activity"/>
    <property type="evidence" value="ECO:0007669"/>
    <property type="project" value="InterPro"/>
</dbReference>
<dbReference type="Pfam" id="PF13401">
    <property type="entry name" value="AAA_22"/>
    <property type="match status" value="1"/>
</dbReference>
<dbReference type="NCBIfam" id="NF041065">
    <property type="entry name" value="DpdH"/>
    <property type="match status" value="1"/>
</dbReference>
<dbReference type="Proteomes" id="UP000237632">
    <property type="component" value="Unassembled WGS sequence"/>
</dbReference>
<feature type="compositionally biased region" description="Low complexity" evidence="1">
    <location>
        <begin position="581"/>
        <end position="590"/>
    </location>
</feature>
<dbReference type="InterPro" id="IPR003593">
    <property type="entry name" value="AAA+_ATPase"/>
</dbReference>
<comment type="caution">
    <text evidence="3">The sequence shown here is derived from an EMBL/GenBank/DDBJ whole genome shotgun (WGS) entry which is preliminary data.</text>
</comment>
<name>A0AA44Y2A5_BURVI</name>
<evidence type="ECO:0000256" key="1">
    <source>
        <dbReference type="SAM" id="MobiDB-lite"/>
    </source>
</evidence>